<feature type="region of interest" description="Disordered" evidence="2">
    <location>
        <begin position="65"/>
        <end position="400"/>
    </location>
</feature>
<feature type="compositionally biased region" description="Polar residues" evidence="2">
    <location>
        <begin position="364"/>
        <end position="373"/>
    </location>
</feature>
<feature type="region of interest" description="Disordered" evidence="2">
    <location>
        <begin position="524"/>
        <end position="543"/>
    </location>
</feature>
<accession>A0A401QDS7</accession>
<keyword evidence="1" id="KW-0863">Zinc-finger</keyword>
<feature type="compositionally biased region" description="Acidic residues" evidence="2">
    <location>
        <begin position="211"/>
        <end position="231"/>
    </location>
</feature>
<feature type="compositionally biased region" description="Polar residues" evidence="2">
    <location>
        <begin position="286"/>
        <end position="298"/>
    </location>
</feature>
<keyword evidence="1" id="KW-0479">Metal-binding</keyword>
<keyword evidence="1" id="KW-0862">Zinc</keyword>
<feature type="compositionally biased region" description="Acidic residues" evidence="2">
    <location>
        <begin position="386"/>
        <end position="396"/>
    </location>
</feature>
<gene>
    <name evidence="4" type="ORF">scyTo_0024137</name>
</gene>
<sequence>MGDMTTPDFDDLLAAFDIPDLDPQGTIESGQEEAPLKPPTSRGPAGELAVTLSDEPVVSVIVKNSLSPKRCDPAPAHHKEARPFDASPLHNGLEAKSAPLAANREGWPGSRPRAGAARGAEGSPVFEPPGCLQAAGALKSEDQSSEEKDPEAGCYSPRSPLFPIPSDAEALNSRMSSEEMEEKSPEGYSRGFTLSDEDRRAANSKARSSSEEDEEEEKLSEAESEEMEQSSEPEGSLPQETDEARGDPTSYPVPISPVSPWPDPIPNPDVAVSADAKSPEGAAELQPQSPLGSSTSKGSPKASPSPLGGLAKLPPESPRSISSEDDADDDSSSKESSSTSSSRPLKVRIKTIKTSTGDIMRTVTRVSSDSEPQGAQAAEDGVVPDGEVEPMEEGEAAEGSSLLFPKEDTPALAPLPSDKAETVSLQLGNGTIVKGTILPASTFHTASTAMLMAASIAQKATLAPAKGATGAKPVSKSVHLASLNLVPQTLSVATPAKTLALATKYVPASTTTTTLQLATKSTLPLAQSQKPSQAANGSTVPRSQSAPLVEAFHRLLNGKNPLPTYKPNLNPPADSCLALPPSGYRCLECGDSFALERSLARHYDRRSMRIDVTCNHCAKRIVFFNRCSLMLHAREHKDKGLVMQCSNLVMKTITLDQMIGQPDVAPPLPLAPAASGQAGASKAGGKSAAADAQQTVPVMPLFPDPALVNCDNFNCTECEQQFSNQLELALHFQVGAPNAAAQ</sequence>
<dbReference type="OMA" id="CKTRYSE"/>
<dbReference type="InterPro" id="IPR045914">
    <property type="entry name" value="Zn532-like"/>
</dbReference>
<dbReference type="Proteomes" id="UP000288216">
    <property type="component" value="Unassembled WGS sequence"/>
</dbReference>
<feature type="compositionally biased region" description="Low complexity" evidence="2">
    <location>
        <begin position="108"/>
        <end position="124"/>
    </location>
</feature>
<dbReference type="PROSITE" id="PS50157">
    <property type="entry name" value="ZINC_FINGER_C2H2_2"/>
    <property type="match status" value="1"/>
</dbReference>
<dbReference type="SMART" id="SM00355">
    <property type="entry name" value="ZnF_C2H2"/>
    <property type="match status" value="3"/>
</dbReference>
<dbReference type="Pfam" id="PF25412">
    <property type="entry name" value="zf-C2H2_ZNF592"/>
    <property type="match status" value="1"/>
</dbReference>
<protein>
    <recommendedName>
        <fullName evidence="3">C2H2-type domain-containing protein</fullName>
    </recommendedName>
</protein>
<evidence type="ECO:0000313" key="5">
    <source>
        <dbReference type="Proteomes" id="UP000288216"/>
    </source>
</evidence>
<keyword evidence="5" id="KW-1185">Reference proteome</keyword>
<dbReference type="PANTHER" id="PTHR47222:SF2">
    <property type="entry name" value="ZINC FINGER PROTEIN 687"/>
    <property type="match status" value="1"/>
</dbReference>
<feature type="compositionally biased region" description="Pro residues" evidence="2">
    <location>
        <begin position="254"/>
        <end position="267"/>
    </location>
</feature>
<dbReference type="PANTHER" id="PTHR47222">
    <property type="entry name" value="ZINC FINGER PROTEIN 532-RELATED"/>
    <property type="match status" value="1"/>
</dbReference>
<dbReference type="AlphaFoldDB" id="A0A401QDS7"/>
<dbReference type="STRING" id="75743.A0A401QDS7"/>
<evidence type="ECO:0000256" key="2">
    <source>
        <dbReference type="SAM" id="MobiDB-lite"/>
    </source>
</evidence>
<dbReference type="EMBL" id="BFAA01039987">
    <property type="protein sequence ID" value="GCB83514.1"/>
    <property type="molecule type" value="Genomic_DNA"/>
</dbReference>
<feature type="compositionally biased region" description="Basic and acidic residues" evidence="2">
    <location>
        <begin position="139"/>
        <end position="151"/>
    </location>
</feature>
<dbReference type="Gene3D" id="3.30.160.60">
    <property type="entry name" value="Classic Zinc Finger"/>
    <property type="match status" value="1"/>
</dbReference>
<evidence type="ECO:0000313" key="4">
    <source>
        <dbReference type="EMBL" id="GCB83514.1"/>
    </source>
</evidence>
<reference evidence="4 5" key="1">
    <citation type="journal article" date="2018" name="Nat. Ecol. Evol.">
        <title>Shark genomes provide insights into elasmobranch evolution and the origin of vertebrates.</title>
        <authorList>
            <person name="Hara Y"/>
            <person name="Yamaguchi K"/>
            <person name="Onimaru K"/>
            <person name="Kadota M"/>
            <person name="Koyanagi M"/>
            <person name="Keeley SD"/>
            <person name="Tatsumi K"/>
            <person name="Tanaka K"/>
            <person name="Motone F"/>
            <person name="Kageyama Y"/>
            <person name="Nozu R"/>
            <person name="Adachi N"/>
            <person name="Nishimura O"/>
            <person name="Nakagawa R"/>
            <person name="Tanegashima C"/>
            <person name="Kiyatake I"/>
            <person name="Matsumoto R"/>
            <person name="Murakumo K"/>
            <person name="Nishida K"/>
            <person name="Terakita A"/>
            <person name="Kuratani S"/>
            <person name="Sato K"/>
            <person name="Hyodo S Kuraku.S."/>
        </authorList>
    </citation>
    <scope>NUCLEOTIDE SEQUENCE [LARGE SCALE GENOMIC DNA]</scope>
</reference>
<dbReference type="OrthoDB" id="7312725at2759"/>
<name>A0A401QDS7_SCYTO</name>
<dbReference type="InterPro" id="IPR057356">
    <property type="entry name" value="Znf-C2H2_ZNF592"/>
</dbReference>
<feature type="non-terminal residue" evidence="4">
    <location>
        <position position="742"/>
    </location>
</feature>
<evidence type="ECO:0000259" key="3">
    <source>
        <dbReference type="PROSITE" id="PS50157"/>
    </source>
</evidence>
<feature type="domain" description="C2H2-type" evidence="3">
    <location>
        <begin position="584"/>
        <end position="621"/>
    </location>
</feature>
<dbReference type="InterPro" id="IPR013087">
    <property type="entry name" value="Znf_C2H2_type"/>
</dbReference>
<proteinExistence type="predicted"/>
<feature type="compositionally biased region" description="Basic and acidic residues" evidence="2">
    <location>
        <begin position="69"/>
        <end position="83"/>
    </location>
</feature>
<organism evidence="4 5">
    <name type="scientific">Scyliorhinus torazame</name>
    <name type="common">Cloudy catshark</name>
    <name type="synonym">Catulus torazame</name>
    <dbReference type="NCBI Taxonomy" id="75743"/>
    <lineage>
        <taxon>Eukaryota</taxon>
        <taxon>Metazoa</taxon>
        <taxon>Chordata</taxon>
        <taxon>Craniata</taxon>
        <taxon>Vertebrata</taxon>
        <taxon>Chondrichthyes</taxon>
        <taxon>Elasmobranchii</taxon>
        <taxon>Galeomorphii</taxon>
        <taxon>Galeoidea</taxon>
        <taxon>Carcharhiniformes</taxon>
        <taxon>Scyliorhinidae</taxon>
        <taxon>Scyliorhinus</taxon>
    </lineage>
</organism>
<comment type="caution">
    <text evidence="4">The sequence shown here is derived from an EMBL/GenBank/DDBJ whole genome shotgun (WGS) entry which is preliminary data.</text>
</comment>
<evidence type="ECO:0000256" key="1">
    <source>
        <dbReference type="PROSITE-ProRule" id="PRU00042"/>
    </source>
</evidence>
<feature type="region of interest" description="Disordered" evidence="2">
    <location>
        <begin position="1"/>
        <end position="50"/>
    </location>
</feature>
<dbReference type="GO" id="GO:0008270">
    <property type="term" value="F:zinc ion binding"/>
    <property type="evidence" value="ECO:0007669"/>
    <property type="project" value="UniProtKB-KW"/>
</dbReference>